<name>A0A9D5HCB8_9LILI</name>
<dbReference type="PANTHER" id="PTHR34194:SF25">
    <property type="entry name" value="OS05G0423200 PROTEIN"/>
    <property type="match status" value="1"/>
</dbReference>
<feature type="compositionally biased region" description="Basic and acidic residues" evidence="1">
    <location>
        <begin position="211"/>
        <end position="223"/>
    </location>
</feature>
<dbReference type="PANTHER" id="PTHR34194">
    <property type="entry name" value="F14J8.16 PROTEIN"/>
    <property type="match status" value="1"/>
</dbReference>
<evidence type="ECO:0000313" key="2">
    <source>
        <dbReference type="EMBL" id="KAJ0971072.1"/>
    </source>
</evidence>
<evidence type="ECO:0000256" key="1">
    <source>
        <dbReference type="SAM" id="MobiDB-lite"/>
    </source>
</evidence>
<gene>
    <name evidence="2" type="ORF">J5N97_019031</name>
</gene>
<feature type="region of interest" description="Disordered" evidence="1">
    <location>
        <begin position="35"/>
        <end position="61"/>
    </location>
</feature>
<proteinExistence type="predicted"/>
<reference evidence="2" key="2">
    <citation type="journal article" date="2022" name="Hortic Res">
        <title>The genome of Dioscorea zingiberensis sheds light on the biosynthesis, origin and evolution of the medicinally important diosgenin saponins.</title>
        <authorList>
            <person name="Li Y."/>
            <person name="Tan C."/>
            <person name="Li Z."/>
            <person name="Guo J."/>
            <person name="Li S."/>
            <person name="Chen X."/>
            <person name="Wang C."/>
            <person name="Dai X."/>
            <person name="Yang H."/>
            <person name="Song W."/>
            <person name="Hou L."/>
            <person name="Xu J."/>
            <person name="Tong Z."/>
            <person name="Xu A."/>
            <person name="Yuan X."/>
            <person name="Wang W."/>
            <person name="Yang Q."/>
            <person name="Chen L."/>
            <person name="Sun Z."/>
            <person name="Wang K."/>
            <person name="Pan B."/>
            <person name="Chen J."/>
            <person name="Bao Y."/>
            <person name="Liu F."/>
            <person name="Qi X."/>
            <person name="Gang D.R."/>
            <person name="Wen J."/>
            <person name="Li J."/>
        </authorList>
    </citation>
    <scope>NUCLEOTIDE SEQUENCE</scope>
    <source>
        <strain evidence="2">Dzin_1.0</strain>
    </source>
</reference>
<keyword evidence="3" id="KW-1185">Reference proteome</keyword>
<dbReference type="Proteomes" id="UP001085076">
    <property type="component" value="Miscellaneous, Linkage group lg05"/>
</dbReference>
<comment type="caution">
    <text evidence="2">The sequence shown here is derived from an EMBL/GenBank/DDBJ whole genome shotgun (WGS) entry which is preliminary data.</text>
</comment>
<evidence type="ECO:0000313" key="3">
    <source>
        <dbReference type="Proteomes" id="UP001085076"/>
    </source>
</evidence>
<organism evidence="2 3">
    <name type="scientific">Dioscorea zingiberensis</name>
    <dbReference type="NCBI Taxonomy" id="325984"/>
    <lineage>
        <taxon>Eukaryota</taxon>
        <taxon>Viridiplantae</taxon>
        <taxon>Streptophyta</taxon>
        <taxon>Embryophyta</taxon>
        <taxon>Tracheophyta</taxon>
        <taxon>Spermatophyta</taxon>
        <taxon>Magnoliopsida</taxon>
        <taxon>Liliopsida</taxon>
        <taxon>Dioscoreales</taxon>
        <taxon>Dioscoreaceae</taxon>
        <taxon>Dioscorea</taxon>
    </lineage>
</organism>
<accession>A0A9D5HCB8</accession>
<reference evidence="2" key="1">
    <citation type="submission" date="2021-03" db="EMBL/GenBank/DDBJ databases">
        <authorList>
            <person name="Li Z."/>
            <person name="Yang C."/>
        </authorList>
    </citation>
    <scope>NUCLEOTIDE SEQUENCE</scope>
    <source>
        <strain evidence="2">Dzin_1.0</strain>
        <tissue evidence="2">Leaf</tissue>
    </source>
</reference>
<feature type="region of interest" description="Disordered" evidence="1">
    <location>
        <begin position="211"/>
        <end position="235"/>
    </location>
</feature>
<protein>
    <submittedName>
        <fullName evidence="2">Uncharacterized protein</fullName>
    </submittedName>
</protein>
<sequence>MPGSKVRMRSPTGKEVNWYETWSRRSSLRSGTRLLASVLSPKEETPSNTNQGSESDKSKDFSNNVAEKFELDYLEDDMDVDYRSFLKRLKLDGRSYAAELIIDGRPILLKYEREDDSCGDFIQSKPIRRSIVLRKEGSCAGIMKLKMDEEGSNSGLPPHSKHPSVGNGVKKTSLLDEDYQMFLNHVREDNGVMVFKMDNGGTIRYEEGVVDKEGRESSSKNEDMATEGSIDPSNMELQPFMGSSGSPDCEDDDLPFVFEDRLQDILKAPYDQNEYEELLKGASLRMPIIRYRQLRHRSSPYPTKELGFSYFDHYPDLADQIQQADRLEGLKLLRGFFFWLKNVSHEGAYMPWAGPRPKTMLTGGCSLALPLKIEMPND</sequence>
<dbReference type="EMBL" id="JAGGNH010000005">
    <property type="protein sequence ID" value="KAJ0971072.1"/>
    <property type="molecule type" value="Genomic_DNA"/>
</dbReference>
<dbReference type="OrthoDB" id="298344at2759"/>
<dbReference type="AlphaFoldDB" id="A0A9D5HCB8"/>